<evidence type="ECO:0000256" key="2">
    <source>
        <dbReference type="SAM" id="Phobius"/>
    </source>
</evidence>
<keyword evidence="2" id="KW-0472">Membrane</keyword>
<feature type="transmembrane region" description="Helical" evidence="2">
    <location>
        <begin position="115"/>
        <end position="135"/>
    </location>
</feature>
<feature type="region of interest" description="Disordered" evidence="1">
    <location>
        <begin position="146"/>
        <end position="167"/>
    </location>
</feature>
<feature type="transmembrane region" description="Helical" evidence="2">
    <location>
        <begin position="45"/>
        <end position="67"/>
    </location>
</feature>
<evidence type="ECO:0000313" key="3">
    <source>
        <dbReference type="EMBL" id="CEA08769.1"/>
    </source>
</evidence>
<keyword evidence="2" id="KW-0812">Transmembrane</keyword>
<sequence>MEQNSREGTLRRALPVSVLLGLVAAVLGTALHGRILYQEDGMSGLPLGALAALVLSGAAAVFAGVLYRRPVMSAVAGAVTYLVLGAFSMDIFGGPLIVTGTSSDQTLPITVAGQIWLFGQAVVTLAAVVISAMVLGRQRRADARAAAVPSWQGGSSPSAQGSGDLRP</sequence>
<proteinExistence type="predicted"/>
<keyword evidence="2" id="KW-1133">Transmembrane helix</keyword>
<reference evidence="3" key="1">
    <citation type="submission" date="2014-07" db="EMBL/GenBank/DDBJ databases">
        <authorList>
            <person name="Urmite Genomes Urmite Genomes"/>
        </authorList>
    </citation>
    <scope>NUCLEOTIDE SEQUENCE</scope>
    <source>
        <strain evidence="3">11W110_air</strain>
    </source>
</reference>
<dbReference type="EMBL" id="LN483071">
    <property type="protein sequence ID" value="CEA08769.1"/>
    <property type="molecule type" value="Genomic_DNA"/>
</dbReference>
<accession>A0A078MR58</accession>
<protein>
    <submittedName>
        <fullName evidence="3">Uncharacterized protein</fullName>
    </submittedName>
</protein>
<feature type="transmembrane region" description="Helical" evidence="2">
    <location>
        <begin position="12"/>
        <end position="33"/>
    </location>
</feature>
<feature type="transmembrane region" description="Helical" evidence="2">
    <location>
        <begin position="74"/>
        <end position="95"/>
    </location>
</feature>
<evidence type="ECO:0000256" key="1">
    <source>
        <dbReference type="SAM" id="MobiDB-lite"/>
    </source>
</evidence>
<gene>
    <name evidence="3" type="ORF">BN1051_02127</name>
</gene>
<organism evidence="3">
    <name type="scientific">Arthrobacter saudimassiliensis</name>
    <dbReference type="NCBI Taxonomy" id="1461584"/>
    <lineage>
        <taxon>Bacteria</taxon>
        <taxon>Bacillati</taxon>
        <taxon>Actinomycetota</taxon>
        <taxon>Actinomycetes</taxon>
        <taxon>Micrococcales</taxon>
        <taxon>Micrococcaceae</taxon>
        <taxon>Arthrobacter</taxon>
    </lineage>
</organism>
<dbReference type="PATRIC" id="fig|1461584.3.peg.2103"/>
<dbReference type="AlphaFoldDB" id="A0A078MR58"/>
<name>A0A078MR58_9MICC</name>